<dbReference type="RefSeq" id="WP_043055446.1">
    <property type="nucleotide sequence ID" value="NZ_LXEY01000010.1"/>
</dbReference>
<comment type="caution">
    <text evidence="5">The sequence shown here is derived from an EMBL/GenBank/DDBJ whole genome shotgun (WGS) entry which is preliminary data.</text>
</comment>
<dbReference type="NCBIfam" id="NF005851">
    <property type="entry name" value="PRK07772.1"/>
    <property type="match status" value="1"/>
</dbReference>
<dbReference type="PANTHER" id="PTHR10302:SF27">
    <property type="entry name" value="SINGLE-STRANDED DNA-BINDING PROTEIN"/>
    <property type="match status" value="1"/>
</dbReference>
<keyword evidence="6" id="KW-1185">Reference proteome</keyword>
<protein>
    <recommendedName>
        <fullName evidence="2 3">Single-stranded DNA-binding protein</fullName>
        <shortName evidence="2">SSB</shortName>
    </recommendedName>
</protein>
<dbReference type="Gene3D" id="2.40.50.140">
    <property type="entry name" value="Nucleic acid-binding proteins"/>
    <property type="match status" value="1"/>
</dbReference>
<name>A0A1B7M244_9MICC</name>
<dbReference type="STRING" id="1837282.A6F49_05775"/>
<dbReference type="InterPro" id="IPR000424">
    <property type="entry name" value="Primosome_PriB/ssb"/>
</dbReference>
<gene>
    <name evidence="5" type="ORF">A6F49_05775</name>
</gene>
<comment type="subunit">
    <text evidence="2">Homotetramer.</text>
</comment>
<keyword evidence="1 2" id="KW-0238">DNA-binding</keyword>
<feature type="region of interest" description="Disordered" evidence="4">
    <location>
        <begin position="118"/>
        <end position="188"/>
    </location>
</feature>
<dbReference type="Pfam" id="PF00436">
    <property type="entry name" value="SSB"/>
    <property type="match status" value="1"/>
</dbReference>
<reference evidence="5 6" key="1">
    <citation type="submission" date="2016-04" db="EMBL/GenBank/DDBJ databases">
        <title>First whole genome shotgun sequence of the bacterium Enteractinococcus sp. strain UASWS1574.</title>
        <authorList>
            <person name="Crovadore J."/>
            <person name="Chablais R."/>
            <person name="Lefort F."/>
        </authorList>
    </citation>
    <scope>NUCLEOTIDE SEQUENCE [LARGE SCALE GENOMIC DNA]</scope>
    <source>
        <strain evidence="5 6">UASWS1574</strain>
    </source>
</reference>
<evidence type="ECO:0000256" key="4">
    <source>
        <dbReference type="SAM" id="MobiDB-lite"/>
    </source>
</evidence>
<dbReference type="OrthoDB" id="9809878at2"/>
<dbReference type="GO" id="GO:0006260">
    <property type="term" value="P:DNA replication"/>
    <property type="evidence" value="ECO:0007669"/>
    <property type="project" value="InterPro"/>
</dbReference>
<dbReference type="HAMAP" id="MF_00984">
    <property type="entry name" value="SSB"/>
    <property type="match status" value="1"/>
</dbReference>
<evidence type="ECO:0000256" key="3">
    <source>
        <dbReference type="RuleBase" id="RU000524"/>
    </source>
</evidence>
<dbReference type="AlphaFoldDB" id="A0A1B7M244"/>
<evidence type="ECO:0000256" key="2">
    <source>
        <dbReference type="HAMAP-Rule" id="MF_00984"/>
    </source>
</evidence>
<accession>A0A1B7M244</accession>
<dbReference type="SUPFAM" id="SSF50249">
    <property type="entry name" value="Nucleic acid-binding proteins"/>
    <property type="match status" value="1"/>
</dbReference>
<dbReference type="NCBIfam" id="TIGR00621">
    <property type="entry name" value="ssb"/>
    <property type="match status" value="1"/>
</dbReference>
<dbReference type="InterPro" id="IPR011344">
    <property type="entry name" value="ssDNA-bd"/>
</dbReference>
<evidence type="ECO:0000313" key="5">
    <source>
        <dbReference type="EMBL" id="OAV62666.1"/>
    </source>
</evidence>
<feature type="compositionally biased region" description="Polar residues" evidence="4">
    <location>
        <begin position="179"/>
        <end position="188"/>
    </location>
</feature>
<sequence>MAGEPYITVVGNLAGDPELRFTASGHAVANFTIAQTPRSFNRESNQWVDDETLWVRASVWREAAENVAETLTKGMRVIAHGRLKARSFETKDGQQRTNWELEVDEIGPSLRWATAQVNRAPRSGGGGGFGGGGGQQQGGSGGNWGGGAPAGGGWGAPGGGQSAPSNDPWGGGGSAGSWDQGNDSPPPF</sequence>
<dbReference type="CDD" id="cd04496">
    <property type="entry name" value="SSB_OBF"/>
    <property type="match status" value="1"/>
</dbReference>
<dbReference type="GO" id="GO:0009295">
    <property type="term" value="C:nucleoid"/>
    <property type="evidence" value="ECO:0007669"/>
    <property type="project" value="TreeGrafter"/>
</dbReference>
<evidence type="ECO:0000313" key="6">
    <source>
        <dbReference type="Proteomes" id="UP000078292"/>
    </source>
</evidence>
<dbReference type="GO" id="GO:0003697">
    <property type="term" value="F:single-stranded DNA binding"/>
    <property type="evidence" value="ECO:0007669"/>
    <property type="project" value="UniProtKB-UniRule"/>
</dbReference>
<dbReference type="Proteomes" id="UP000078292">
    <property type="component" value="Unassembled WGS sequence"/>
</dbReference>
<dbReference type="PROSITE" id="PS50935">
    <property type="entry name" value="SSB"/>
    <property type="match status" value="1"/>
</dbReference>
<comment type="caution">
    <text evidence="2">Lacks conserved residue(s) required for the propagation of feature annotation.</text>
</comment>
<proteinExistence type="inferred from homology"/>
<feature type="compositionally biased region" description="Gly residues" evidence="4">
    <location>
        <begin position="123"/>
        <end position="161"/>
    </location>
</feature>
<dbReference type="EMBL" id="LXEY01000010">
    <property type="protein sequence ID" value="OAV62666.1"/>
    <property type="molecule type" value="Genomic_DNA"/>
</dbReference>
<evidence type="ECO:0000256" key="1">
    <source>
        <dbReference type="ARBA" id="ARBA00023125"/>
    </source>
</evidence>
<dbReference type="InterPro" id="IPR012340">
    <property type="entry name" value="NA-bd_OB-fold"/>
</dbReference>
<dbReference type="PANTHER" id="PTHR10302">
    <property type="entry name" value="SINGLE-STRANDED DNA-BINDING PROTEIN"/>
    <property type="match status" value="1"/>
</dbReference>
<organism evidence="5 6">
    <name type="scientific">Enteractinococcus helveticum</name>
    <dbReference type="NCBI Taxonomy" id="1837282"/>
    <lineage>
        <taxon>Bacteria</taxon>
        <taxon>Bacillati</taxon>
        <taxon>Actinomycetota</taxon>
        <taxon>Actinomycetes</taxon>
        <taxon>Micrococcales</taxon>
        <taxon>Micrococcaceae</taxon>
    </lineage>
</organism>